<dbReference type="GO" id="GO:0008236">
    <property type="term" value="F:serine-type peptidase activity"/>
    <property type="evidence" value="ECO:0007669"/>
    <property type="project" value="InterPro"/>
</dbReference>
<dbReference type="InterPro" id="IPR029058">
    <property type="entry name" value="AB_hydrolase_fold"/>
</dbReference>
<reference evidence="4 5" key="1">
    <citation type="journal article" date="2018" name="PLoS Pathog.">
        <title>Evolution of structural diversity of trichothecenes, a family of toxins produced by plant pathogenic and entomopathogenic fungi.</title>
        <authorList>
            <person name="Proctor R.H."/>
            <person name="McCormick S.P."/>
            <person name="Kim H.S."/>
            <person name="Cardoza R.E."/>
            <person name="Stanley A.M."/>
            <person name="Lindo L."/>
            <person name="Kelly A."/>
            <person name="Brown D.W."/>
            <person name="Lee T."/>
            <person name="Vaughan M.M."/>
            <person name="Alexander N.J."/>
            <person name="Busman M."/>
            <person name="Gutierrez S."/>
        </authorList>
    </citation>
    <scope>NUCLEOTIDE SEQUENCE [LARGE SCALE GENOMIC DNA]</scope>
    <source>
        <strain evidence="4 5">NRRL 3299</strain>
    </source>
</reference>
<feature type="domain" description="Alpha/beta hydrolase fold-3" evidence="3">
    <location>
        <begin position="39"/>
        <end position="140"/>
    </location>
</feature>
<evidence type="ECO:0000259" key="2">
    <source>
        <dbReference type="Pfam" id="PF00326"/>
    </source>
</evidence>
<dbReference type="Pfam" id="PF07859">
    <property type="entry name" value="Abhydrolase_3"/>
    <property type="match status" value="1"/>
</dbReference>
<dbReference type="STRING" id="5514.A0A395SJC4"/>
<evidence type="ECO:0000259" key="3">
    <source>
        <dbReference type="Pfam" id="PF07859"/>
    </source>
</evidence>
<sequence length="339" mass="36783">MVVLPPPLRVPYKVVNGVEIPTDVYLPSVKESKSLAPVLINLHGGGFMLGHAGMNNADQIQYCLDLGWIVLSAEYRLCPAVDLLEGPITDARDILRWSQNGGLTRALKELGPKECPMPDPQRVMAMGASAGGSLALCMSWGVEQPPLAILDFYGPKCYDDAAWQQPIPALASKLPPPPPTSAFAPLFEEKEIFVGGVSLEGQNSQLSPSTAGDANRNTLRTAFTMKAIAGGQVLQTIWPKFPEHLDLIDPALNVSDNWPPTAVVHGDADVMVPIQLSARFVALLEEKGVHHEMITVVGEPHTFLGKMEKGSATWETQLKGFKFLERVLESSYQNAVKVE</sequence>
<evidence type="ECO:0000313" key="4">
    <source>
        <dbReference type="EMBL" id="RGP72197.1"/>
    </source>
</evidence>
<dbReference type="PANTHER" id="PTHR48081">
    <property type="entry name" value="AB HYDROLASE SUPERFAMILY PROTEIN C4A8.06C"/>
    <property type="match status" value="1"/>
</dbReference>
<dbReference type="Pfam" id="PF00326">
    <property type="entry name" value="Peptidase_S9"/>
    <property type="match status" value="1"/>
</dbReference>
<protein>
    <submittedName>
        <fullName evidence="4">Alpha beta-hydrolase</fullName>
    </submittedName>
</protein>
<proteinExistence type="predicted"/>
<accession>A0A395SJC4</accession>
<name>A0A395SJC4_FUSSP</name>
<keyword evidence="5" id="KW-1185">Reference proteome</keyword>
<dbReference type="Proteomes" id="UP000266152">
    <property type="component" value="Unassembled WGS sequence"/>
</dbReference>
<dbReference type="SUPFAM" id="SSF53474">
    <property type="entry name" value="alpha/beta-Hydrolases"/>
    <property type="match status" value="1"/>
</dbReference>
<evidence type="ECO:0000256" key="1">
    <source>
        <dbReference type="ARBA" id="ARBA00022801"/>
    </source>
</evidence>
<keyword evidence="1 4" id="KW-0378">Hydrolase</keyword>
<dbReference type="InterPro" id="IPR001375">
    <property type="entry name" value="Peptidase_S9_cat"/>
</dbReference>
<feature type="domain" description="Peptidase S9 prolyl oligopeptidase catalytic" evidence="2">
    <location>
        <begin position="248"/>
        <end position="328"/>
    </location>
</feature>
<dbReference type="InterPro" id="IPR050300">
    <property type="entry name" value="GDXG_lipolytic_enzyme"/>
</dbReference>
<gene>
    <name evidence="4" type="ORF">FSPOR_2869</name>
</gene>
<evidence type="ECO:0000313" key="5">
    <source>
        <dbReference type="Proteomes" id="UP000266152"/>
    </source>
</evidence>
<dbReference type="PANTHER" id="PTHR48081:SF3">
    <property type="entry name" value="ALPHA_BETA HYDROLASE FOLD-3 DOMAIN-CONTAINING PROTEIN"/>
    <property type="match status" value="1"/>
</dbReference>
<dbReference type="Gene3D" id="3.40.50.1820">
    <property type="entry name" value="alpha/beta hydrolase"/>
    <property type="match status" value="1"/>
</dbReference>
<comment type="caution">
    <text evidence="4">The sequence shown here is derived from an EMBL/GenBank/DDBJ whole genome shotgun (WGS) entry which is preliminary data.</text>
</comment>
<organism evidence="4 5">
    <name type="scientific">Fusarium sporotrichioides</name>
    <dbReference type="NCBI Taxonomy" id="5514"/>
    <lineage>
        <taxon>Eukaryota</taxon>
        <taxon>Fungi</taxon>
        <taxon>Dikarya</taxon>
        <taxon>Ascomycota</taxon>
        <taxon>Pezizomycotina</taxon>
        <taxon>Sordariomycetes</taxon>
        <taxon>Hypocreomycetidae</taxon>
        <taxon>Hypocreales</taxon>
        <taxon>Nectriaceae</taxon>
        <taxon>Fusarium</taxon>
    </lineage>
</organism>
<dbReference type="InterPro" id="IPR013094">
    <property type="entry name" value="AB_hydrolase_3"/>
</dbReference>
<dbReference type="AlphaFoldDB" id="A0A395SJC4"/>
<dbReference type="GO" id="GO:0006508">
    <property type="term" value="P:proteolysis"/>
    <property type="evidence" value="ECO:0007669"/>
    <property type="project" value="InterPro"/>
</dbReference>
<dbReference type="EMBL" id="PXOF01000036">
    <property type="protein sequence ID" value="RGP72197.1"/>
    <property type="molecule type" value="Genomic_DNA"/>
</dbReference>